<feature type="transmembrane region" description="Helical" evidence="2">
    <location>
        <begin position="20"/>
        <end position="41"/>
    </location>
</feature>
<dbReference type="PANTHER" id="PTHR28251:SF1">
    <property type="entry name" value="V-TYPE ATPASE ASSEMBLY FACTOR PKR1"/>
    <property type="match status" value="1"/>
</dbReference>
<dbReference type="EMBL" id="JBBBZM010000003">
    <property type="protein sequence ID" value="KAL0640444.1"/>
    <property type="molecule type" value="Genomic_DNA"/>
</dbReference>
<dbReference type="Pfam" id="PF08636">
    <property type="entry name" value="Pkr1"/>
    <property type="match status" value="1"/>
</dbReference>
<evidence type="ECO:0000313" key="3">
    <source>
        <dbReference type="EMBL" id="KAL0640444.1"/>
    </source>
</evidence>
<comment type="caution">
    <text evidence="3">The sequence shown here is derived from an EMBL/GenBank/DDBJ whole genome shotgun (WGS) entry which is preliminary data.</text>
</comment>
<dbReference type="InterPro" id="IPR013945">
    <property type="entry name" value="Pkr1"/>
</dbReference>
<dbReference type="PANTHER" id="PTHR28251">
    <property type="entry name" value="V-TYPE ATPASE ASSEMBLY FACTOR PKR1"/>
    <property type="match status" value="1"/>
</dbReference>
<evidence type="ECO:0000256" key="2">
    <source>
        <dbReference type="SAM" id="Phobius"/>
    </source>
</evidence>
<keyword evidence="2" id="KW-0812">Transmembrane</keyword>
<feature type="region of interest" description="Disordered" evidence="1">
    <location>
        <begin position="79"/>
        <end position="101"/>
    </location>
</feature>
<proteinExistence type="predicted"/>
<evidence type="ECO:0000256" key="1">
    <source>
        <dbReference type="SAM" id="MobiDB-lite"/>
    </source>
</evidence>
<sequence>MSKFFEDLWLSVFEPGTNKSLIIATHTSFALLQTTFLFLYIGTRSLHFVFLSLICAGLWIAITWFIGEVEAIREAEELEKERKKKELGEVEENEGEGEEKKDNVVPLLTATGLAHVIRIIYAHAAVGLEKKSADA</sequence>
<gene>
    <name evidence="3" type="primary">PKR1</name>
    <name evidence="3" type="ORF">Q9L58_000413</name>
</gene>
<organism evidence="3 4">
    <name type="scientific">Discina gigas</name>
    <dbReference type="NCBI Taxonomy" id="1032678"/>
    <lineage>
        <taxon>Eukaryota</taxon>
        <taxon>Fungi</taxon>
        <taxon>Dikarya</taxon>
        <taxon>Ascomycota</taxon>
        <taxon>Pezizomycotina</taxon>
        <taxon>Pezizomycetes</taxon>
        <taxon>Pezizales</taxon>
        <taxon>Discinaceae</taxon>
        <taxon>Discina</taxon>
    </lineage>
</organism>
<reference evidence="3 4" key="1">
    <citation type="submission" date="2024-02" db="EMBL/GenBank/DDBJ databases">
        <title>Discinaceae phylogenomics.</title>
        <authorList>
            <person name="Dirks A.C."/>
            <person name="James T.Y."/>
        </authorList>
    </citation>
    <scope>NUCLEOTIDE SEQUENCE [LARGE SCALE GENOMIC DNA]</scope>
    <source>
        <strain evidence="3 4">ACD0624</strain>
    </source>
</reference>
<feature type="compositionally biased region" description="Basic and acidic residues" evidence="1">
    <location>
        <begin position="79"/>
        <end position="88"/>
    </location>
</feature>
<accession>A0ABR3GWW7</accession>
<protein>
    <submittedName>
        <fullName evidence="3">SMK killer toxin resistance protein</fullName>
    </submittedName>
</protein>
<keyword evidence="4" id="KW-1185">Reference proteome</keyword>
<name>A0ABR3GWW7_9PEZI</name>
<keyword evidence="2" id="KW-1133">Transmembrane helix</keyword>
<evidence type="ECO:0000313" key="4">
    <source>
        <dbReference type="Proteomes" id="UP001447188"/>
    </source>
</evidence>
<keyword evidence="2" id="KW-0472">Membrane</keyword>
<feature type="transmembrane region" description="Helical" evidence="2">
    <location>
        <begin position="48"/>
        <end position="67"/>
    </location>
</feature>
<dbReference type="Proteomes" id="UP001447188">
    <property type="component" value="Unassembled WGS sequence"/>
</dbReference>